<dbReference type="GeneID" id="19191339"/>
<evidence type="ECO:0000313" key="1">
    <source>
        <dbReference type="EMBL" id="EXJ70560.1"/>
    </source>
</evidence>
<dbReference type="STRING" id="1182543.W9WZR3"/>
<comment type="caution">
    <text evidence="1">The sequence shown here is derived from an EMBL/GenBank/DDBJ whole genome shotgun (WGS) entry which is preliminary data.</text>
</comment>
<accession>W9WZR3</accession>
<dbReference type="OrthoDB" id="2789670at2759"/>
<organism evidence="1 2">
    <name type="scientific">Cladophialophora psammophila CBS 110553</name>
    <dbReference type="NCBI Taxonomy" id="1182543"/>
    <lineage>
        <taxon>Eukaryota</taxon>
        <taxon>Fungi</taxon>
        <taxon>Dikarya</taxon>
        <taxon>Ascomycota</taxon>
        <taxon>Pezizomycotina</taxon>
        <taxon>Eurotiomycetes</taxon>
        <taxon>Chaetothyriomycetidae</taxon>
        <taxon>Chaetothyriales</taxon>
        <taxon>Herpotrichiellaceae</taxon>
        <taxon>Cladophialophora</taxon>
    </lineage>
</organism>
<keyword evidence="2" id="KW-1185">Reference proteome</keyword>
<gene>
    <name evidence="1" type="ORF">A1O5_06630</name>
</gene>
<evidence type="ECO:0008006" key="3">
    <source>
        <dbReference type="Google" id="ProtNLM"/>
    </source>
</evidence>
<dbReference type="InterPro" id="IPR029068">
    <property type="entry name" value="Glyas_Bleomycin-R_OHBP_Dase"/>
</dbReference>
<evidence type="ECO:0000313" key="2">
    <source>
        <dbReference type="Proteomes" id="UP000019471"/>
    </source>
</evidence>
<protein>
    <recommendedName>
        <fullName evidence="3">VOC domain-containing protein</fullName>
    </recommendedName>
</protein>
<dbReference type="RefSeq" id="XP_007745412.1">
    <property type="nucleotide sequence ID" value="XM_007747222.1"/>
</dbReference>
<dbReference type="Proteomes" id="UP000019471">
    <property type="component" value="Unassembled WGS sequence"/>
</dbReference>
<sequence length="250" mass="28329">MPHRLSQDDYYNGYYLPKGALIHGNQWAINGDQSPSTSDTRPLDDNPYRYVAEPSPSPLERRFVVGAFVAQSYQELEKVVKLLPGASPVRKAEGPRGGFVVEVHDPNGHSIRLVHGQQEYPEGGHLPKSQYNTSQDKERLGKFHRFKHGPSKVHELGHFGFMVPSSKFLSTRIWYLNTFNLLITDSVFDGGTDRVSALVCLLKEINKVLPRTSSQSTIVVEWRGSWKDSLTQYPSTYDRGKSVRRKRMAL</sequence>
<dbReference type="EMBL" id="AMGX01000009">
    <property type="protein sequence ID" value="EXJ70560.1"/>
    <property type="molecule type" value="Genomic_DNA"/>
</dbReference>
<dbReference type="HOGENOM" id="CLU_1111291_0_0_1"/>
<dbReference type="AlphaFoldDB" id="W9WZR3"/>
<reference evidence="1 2" key="1">
    <citation type="submission" date="2013-03" db="EMBL/GenBank/DDBJ databases">
        <title>The Genome Sequence of Cladophialophora psammophila CBS 110553.</title>
        <authorList>
            <consortium name="The Broad Institute Genomics Platform"/>
            <person name="Cuomo C."/>
            <person name="de Hoog S."/>
            <person name="Gorbushina A."/>
            <person name="Walker B."/>
            <person name="Young S.K."/>
            <person name="Zeng Q."/>
            <person name="Gargeya S."/>
            <person name="Fitzgerald M."/>
            <person name="Haas B."/>
            <person name="Abouelleil A."/>
            <person name="Allen A.W."/>
            <person name="Alvarado L."/>
            <person name="Arachchi H.M."/>
            <person name="Berlin A.M."/>
            <person name="Chapman S.B."/>
            <person name="Gainer-Dewar J."/>
            <person name="Goldberg J."/>
            <person name="Griggs A."/>
            <person name="Gujja S."/>
            <person name="Hansen M."/>
            <person name="Howarth C."/>
            <person name="Imamovic A."/>
            <person name="Ireland A."/>
            <person name="Larimer J."/>
            <person name="McCowan C."/>
            <person name="Murphy C."/>
            <person name="Pearson M."/>
            <person name="Poon T.W."/>
            <person name="Priest M."/>
            <person name="Roberts A."/>
            <person name="Saif S."/>
            <person name="Shea T."/>
            <person name="Sisk P."/>
            <person name="Sykes S."/>
            <person name="Wortman J."/>
            <person name="Nusbaum C."/>
            <person name="Birren B."/>
        </authorList>
    </citation>
    <scope>NUCLEOTIDE SEQUENCE [LARGE SCALE GENOMIC DNA]</scope>
    <source>
        <strain evidence="1 2">CBS 110553</strain>
    </source>
</reference>
<name>W9WZR3_9EURO</name>
<dbReference type="SUPFAM" id="SSF54593">
    <property type="entry name" value="Glyoxalase/Bleomycin resistance protein/Dihydroxybiphenyl dioxygenase"/>
    <property type="match status" value="1"/>
</dbReference>
<proteinExistence type="predicted"/>